<dbReference type="eggNOG" id="ENOG503493Z">
    <property type="taxonomic scope" value="Bacteria"/>
</dbReference>
<organism evidence="1 2">
    <name type="scientific">Fluviicola taffensis (strain DSM 16823 / NCIMB 13979 / RW262)</name>
    <dbReference type="NCBI Taxonomy" id="755732"/>
    <lineage>
        <taxon>Bacteria</taxon>
        <taxon>Pseudomonadati</taxon>
        <taxon>Bacteroidota</taxon>
        <taxon>Flavobacteriia</taxon>
        <taxon>Flavobacteriales</taxon>
        <taxon>Crocinitomicaceae</taxon>
        <taxon>Fluviicola</taxon>
    </lineage>
</organism>
<keyword evidence="2" id="KW-1185">Reference proteome</keyword>
<dbReference type="STRING" id="755732.Fluta_3607"/>
<sequence>MIKSRQELFSMNSHFAKFILSLQKNYLPELYEEGDRLLLDIDDEEATVLTKELTEELNAEQLNDFETNRDKFSFSESIELNFIETGLFISSKKKTSDYFSDVSGLIDQIRQKLQEKHVIILGDWNTPWLSQQNDYLPVKNALTYLSTKIDHSFDGGFLLKEQEVIEFMPHLFWQIRCNTALPLIYLTFPNSKTFISICQYSVLHFQFYSENEKTTILEILSEWKFKEVQECNSPIDFSDYLHQPK</sequence>
<reference evidence="2" key="2">
    <citation type="submission" date="2011-02" db="EMBL/GenBank/DDBJ databases">
        <title>The complete genome of Fluviicola taffensis DSM 16823.</title>
        <authorList>
            <consortium name="US DOE Joint Genome Institute (JGI-PGF)"/>
            <person name="Lucas S."/>
            <person name="Copeland A."/>
            <person name="Lapidus A."/>
            <person name="Bruce D."/>
            <person name="Goodwin L."/>
            <person name="Pitluck S."/>
            <person name="Kyrpides N."/>
            <person name="Mavromatis K."/>
            <person name="Ivanova N."/>
            <person name="Mikhailova N."/>
            <person name="Pagani I."/>
            <person name="Chertkov O."/>
            <person name="Detter J.C."/>
            <person name="Han C."/>
            <person name="Tapia R."/>
            <person name="Land M."/>
            <person name="Hauser L."/>
            <person name="Markowitz V."/>
            <person name="Cheng J.-F."/>
            <person name="Hugenholtz P."/>
            <person name="Woyke T."/>
            <person name="Wu D."/>
            <person name="Tindall B."/>
            <person name="Pomrenke H.G."/>
            <person name="Brambilla E."/>
            <person name="Klenk H.-P."/>
            <person name="Eisen J.A."/>
        </authorList>
    </citation>
    <scope>NUCLEOTIDE SEQUENCE [LARGE SCALE GENOMIC DNA]</scope>
    <source>
        <strain evidence="2">DSM 16823 / RW262 / RW262</strain>
    </source>
</reference>
<dbReference type="RefSeq" id="WP_013688343.1">
    <property type="nucleotide sequence ID" value="NC_015321.1"/>
</dbReference>
<protein>
    <submittedName>
        <fullName evidence="1">Uncharacterized protein</fullName>
    </submittedName>
</protein>
<evidence type="ECO:0000313" key="1">
    <source>
        <dbReference type="EMBL" id="AEA45576.1"/>
    </source>
</evidence>
<evidence type="ECO:0000313" key="2">
    <source>
        <dbReference type="Proteomes" id="UP000007463"/>
    </source>
</evidence>
<accession>F2IE12</accession>
<proteinExistence type="predicted"/>
<name>F2IE12_FLUTR</name>
<dbReference type="OrthoDB" id="1923405at2"/>
<dbReference type="HOGENOM" id="CLU_1132299_0_0_10"/>
<reference evidence="1 2" key="1">
    <citation type="journal article" date="2011" name="Stand. Genomic Sci.">
        <title>Complete genome sequence of the gliding freshwater bacterium Fluviicola taffensis type strain (RW262).</title>
        <authorList>
            <person name="Woyke T."/>
            <person name="Chertkov O."/>
            <person name="Lapidus A."/>
            <person name="Nolan M."/>
            <person name="Lucas S."/>
            <person name="Del Rio T.G."/>
            <person name="Tice H."/>
            <person name="Cheng J.F."/>
            <person name="Tapia R."/>
            <person name="Han C."/>
            <person name="Goodwin L."/>
            <person name="Pitluck S."/>
            <person name="Liolios K."/>
            <person name="Pagani I."/>
            <person name="Ivanova N."/>
            <person name="Huntemann M."/>
            <person name="Mavromatis K."/>
            <person name="Mikhailova N."/>
            <person name="Pati A."/>
            <person name="Chen A."/>
            <person name="Palaniappan K."/>
            <person name="Land M."/>
            <person name="Hauser L."/>
            <person name="Brambilla E.M."/>
            <person name="Rohde M."/>
            <person name="Mwirichia R."/>
            <person name="Sikorski J."/>
            <person name="Tindall B.J."/>
            <person name="Goker M."/>
            <person name="Bristow J."/>
            <person name="Eisen J.A."/>
            <person name="Markowitz V."/>
            <person name="Hugenholtz P."/>
            <person name="Klenk H.P."/>
            <person name="Kyrpides N.C."/>
        </authorList>
    </citation>
    <scope>NUCLEOTIDE SEQUENCE [LARGE SCALE GENOMIC DNA]</scope>
    <source>
        <strain evidence="2">DSM 16823 / RW262 / RW262</strain>
    </source>
</reference>
<dbReference type="KEGG" id="fte:Fluta_3607"/>
<dbReference type="Proteomes" id="UP000007463">
    <property type="component" value="Chromosome"/>
</dbReference>
<dbReference type="EMBL" id="CP002542">
    <property type="protein sequence ID" value="AEA45576.1"/>
    <property type="molecule type" value="Genomic_DNA"/>
</dbReference>
<dbReference type="AlphaFoldDB" id="F2IE12"/>
<gene>
    <name evidence="1" type="ordered locus">Fluta_3607</name>
</gene>